<dbReference type="SUPFAM" id="SSF54695">
    <property type="entry name" value="POZ domain"/>
    <property type="match status" value="1"/>
</dbReference>
<name>A0A914QVY4_9BILA</name>
<dbReference type="CDD" id="cd18186">
    <property type="entry name" value="BTB_POZ_ZBTB_KLHL-like"/>
    <property type="match status" value="1"/>
</dbReference>
<dbReference type="InterPro" id="IPR011333">
    <property type="entry name" value="SKP1/BTB/POZ_sf"/>
</dbReference>
<evidence type="ECO:0000313" key="2">
    <source>
        <dbReference type="Proteomes" id="UP000887578"/>
    </source>
</evidence>
<accession>A0A914QVY4</accession>
<proteinExistence type="predicted"/>
<dbReference type="PROSITE" id="PS50097">
    <property type="entry name" value="BTB"/>
    <property type="match status" value="1"/>
</dbReference>
<evidence type="ECO:0000313" key="3">
    <source>
        <dbReference type="WBParaSite" id="PDA_v2.g7940.t1"/>
    </source>
</evidence>
<sequence>MSFLETKFVNECQIRMKWRLKEDDVRNVQGSLFSDEFSSNIPGVKYSLMLRPNENYPNVAGLYLYLDFVIIKKITAAFTISVKSASAKVIVSNQIYDKSFGWGNRLCFYDELLKPEKKFFVNGIMELELEGTLKAQKIKYKIAEPLSLAKILWENDEHKHLTITVENKELKIHKWILCANSSVFESQLKVDVKKTFKKKGNITTKKTINISDFCYETVKIAIEFMYERNVKEQITEENAHEIIGFAKKYDIKSLHDMIQKILIEKISIENVCKLANLSVTSDAWELREFCVSFLMNYVGKNTVIKDVQKMDAEIADEIGRRAIFSTSE</sequence>
<reference evidence="3" key="1">
    <citation type="submission" date="2022-11" db="UniProtKB">
        <authorList>
            <consortium name="WormBaseParasite"/>
        </authorList>
    </citation>
    <scope>IDENTIFICATION</scope>
</reference>
<dbReference type="SUPFAM" id="SSF49599">
    <property type="entry name" value="TRAF domain-like"/>
    <property type="match status" value="1"/>
</dbReference>
<dbReference type="AlphaFoldDB" id="A0A914QVY4"/>
<protein>
    <submittedName>
        <fullName evidence="3">BTB domain-containing protein</fullName>
    </submittedName>
</protein>
<dbReference type="InterPro" id="IPR000210">
    <property type="entry name" value="BTB/POZ_dom"/>
</dbReference>
<organism evidence="2 3">
    <name type="scientific">Panagrolaimus davidi</name>
    <dbReference type="NCBI Taxonomy" id="227884"/>
    <lineage>
        <taxon>Eukaryota</taxon>
        <taxon>Metazoa</taxon>
        <taxon>Ecdysozoa</taxon>
        <taxon>Nematoda</taxon>
        <taxon>Chromadorea</taxon>
        <taxon>Rhabditida</taxon>
        <taxon>Tylenchina</taxon>
        <taxon>Panagrolaimomorpha</taxon>
        <taxon>Panagrolaimoidea</taxon>
        <taxon>Panagrolaimidae</taxon>
        <taxon>Panagrolaimus</taxon>
    </lineage>
</organism>
<dbReference type="Gene3D" id="3.30.710.10">
    <property type="entry name" value="Potassium Channel Kv1.1, Chain A"/>
    <property type="match status" value="1"/>
</dbReference>
<dbReference type="Proteomes" id="UP000887578">
    <property type="component" value="Unplaced"/>
</dbReference>
<dbReference type="SMART" id="SM00225">
    <property type="entry name" value="BTB"/>
    <property type="match status" value="1"/>
</dbReference>
<evidence type="ECO:0000259" key="1">
    <source>
        <dbReference type="PROSITE" id="PS50097"/>
    </source>
</evidence>
<feature type="domain" description="BTB" evidence="1">
    <location>
        <begin position="159"/>
        <end position="234"/>
    </location>
</feature>
<dbReference type="InterPro" id="IPR044714">
    <property type="entry name" value="AtSIBP1-like"/>
</dbReference>
<dbReference type="PANTHER" id="PTHR46672">
    <property type="entry name" value="OS08G0495500 PROTEIN-RELATED"/>
    <property type="match status" value="1"/>
</dbReference>
<dbReference type="WBParaSite" id="PDA_v2.g7940.t1">
    <property type="protein sequence ID" value="PDA_v2.g7940.t1"/>
    <property type="gene ID" value="PDA_v2.g7940"/>
</dbReference>
<dbReference type="Pfam" id="PF00651">
    <property type="entry name" value="BTB"/>
    <property type="match status" value="1"/>
</dbReference>
<keyword evidence="2" id="KW-1185">Reference proteome</keyword>